<protein>
    <recommendedName>
        <fullName evidence="3">DUF4371 domain-containing protein</fullName>
    </recommendedName>
</protein>
<dbReference type="EMBL" id="BMAO01014616">
    <property type="protein sequence ID" value="GFQ96053.1"/>
    <property type="molecule type" value="Genomic_DNA"/>
</dbReference>
<evidence type="ECO:0000313" key="1">
    <source>
        <dbReference type="EMBL" id="GFQ96053.1"/>
    </source>
</evidence>
<dbReference type="AlphaFoldDB" id="A0A8X6G5H2"/>
<sequence>MLPTQHELNTIKLYAAAIYHPYLKMSVTTLNSVIYICDLLHDLASYLLKNISLYTNTVGGRVKDISENMSDTNQLLEFFSLTLDESTNVSDTA</sequence>
<evidence type="ECO:0008006" key="3">
    <source>
        <dbReference type="Google" id="ProtNLM"/>
    </source>
</evidence>
<name>A0A8X6G5H2_TRICU</name>
<evidence type="ECO:0000313" key="2">
    <source>
        <dbReference type="Proteomes" id="UP000887116"/>
    </source>
</evidence>
<comment type="caution">
    <text evidence="1">The sequence shown here is derived from an EMBL/GenBank/DDBJ whole genome shotgun (WGS) entry which is preliminary data.</text>
</comment>
<dbReference type="Proteomes" id="UP000887116">
    <property type="component" value="Unassembled WGS sequence"/>
</dbReference>
<gene>
    <name evidence="1" type="ORF">TNCT_649891</name>
</gene>
<organism evidence="1 2">
    <name type="scientific">Trichonephila clavata</name>
    <name type="common">Joro spider</name>
    <name type="synonym">Nephila clavata</name>
    <dbReference type="NCBI Taxonomy" id="2740835"/>
    <lineage>
        <taxon>Eukaryota</taxon>
        <taxon>Metazoa</taxon>
        <taxon>Ecdysozoa</taxon>
        <taxon>Arthropoda</taxon>
        <taxon>Chelicerata</taxon>
        <taxon>Arachnida</taxon>
        <taxon>Araneae</taxon>
        <taxon>Araneomorphae</taxon>
        <taxon>Entelegynae</taxon>
        <taxon>Araneoidea</taxon>
        <taxon>Nephilidae</taxon>
        <taxon>Trichonephila</taxon>
    </lineage>
</organism>
<dbReference type="OrthoDB" id="1101576at2759"/>
<reference evidence="1" key="1">
    <citation type="submission" date="2020-07" db="EMBL/GenBank/DDBJ databases">
        <title>Multicomponent nature underlies the extraordinary mechanical properties of spider dragline silk.</title>
        <authorList>
            <person name="Kono N."/>
            <person name="Nakamura H."/>
            <person name="Mori M."/>
            <person name="Yoshida Y."/>
            <person name="Ohtoshi R."/>
            <person name="Malay A.D."/>
            <person name="Moran D.A.P."/>
            <person name="Tomita M."/>
            <person name="Numata K."/>
            <person name="Arakawa K."/>
        </authorList>
    </citation>
    <scope>NUCLEOTIDE SEQUENCE</scope>
</reference>
<proteinExistence type="predicted"/>
<accession>A0A8X6G5H2</accession>
<keyword evidence="2" id="KW-1185">Reference proteome</keyword>